<dbReference type="EMBL" id="KB456267">
    <property type="protein sequence ID" value="EMF10739.1"/>
    <property type="molecule type" value="Genomic_DNA"/>
</dbReference>
<name>N1QJM4_SPHMS</name>
<dbReference type="GeneID" id="27898631"/>
<dbReference type="Proteomes" id="UP000016931">
    <property type="component" value="Unassembled WGS sequence"/>
</dbReference>
<dbReference type="AlphaFoldDB" id="N1QJM4"/>
<reference evidence="1 2" key="1">
    <citation type="journal article" date="2012" name="PLoS Pathog.">
        <title>Diverse lifestyles and strategies of plant pathogenesis encoded in the genomes of eighteen Dothideomycetes fungi.</title>
        <authorList>
            <person name="Ohm R.A."/>
            <person name="Feau N."/>
            <person name="Henrissat B."/>
            <person name="Schoch C.L."/>
            <person name="Horwitz B.A."/>
            <person name="Barry K.W."/>
            <person name="Condon B.J."/>
            <person name="Copeland A.C."/>
            <person name="Dhillon B."/>
            <person name="Glaser F."/>
            <person name="Hesse C.N."/>
            <person name="Kosti I."/>
            <person name="LaButti K."/>
            <person name="Lindquist E.A."/>
            <person name="Lucas S."/>
            <person name="Salamov A.A."/>
            <person name="Bradshaw R.E."/>
            <person name="Ciuffetti L."/>
            <person name="Hamelin R.C."/>
            <person name="Kema G.H.J."/>
            <person name="Lawrence C."/>
            <person name="Scott J.A."/>
            <person name="Spatafora J.W."/>
            <person name="Turgeon B.G."/>
            <person name="de Wit P.J.G.M."/>
            <person name="Zhong S."/>
            <person name="Goodwin S.B."/>
            <person name="Grigoriev I.V."/>
        </authorList>
    </citation>
    <scope>NUCLEOTIDE SEQUENCE [LARGE SCALE GENOMIC DNA]</scope>
    <source>
        <strain evidence="1 2">SO2202</strain>
    </source>
</reference>
<keyword evidence="2" id="KW-1185">Reference proteome</keyword>
<dbReference type="RefSeq" id="XP_016758860.1">
    <property type="nucleotide sequence ID" value="XM_016901494.1"/>
</dbReference>
<evidence type="ECO:0000313" key="2">
    <source>
        <dbReference type="Proteomes" id="UP000016931"/>
    </source>
</evidence>
<evidence type="ECO:0000313" key="1">
    <source>
        <dbReference type="EMBL" id="EMF10739.1"/>
    </source>
</evidence>
<accession>N1QJM4</accession>
<sequence length="237" mass="26024">MKRARDYVPVPGRDGRVVLVSTSIRISYKSIKKEQVSLDRRRFEEFWPQYAASSGSPDNITSRSPAGPSLTETVQTYLLVLRMTTVLKARAKIPVHEAAGDTPSLQPVSELTSRSSGAACVECGVETIPLCKHAAADSGPESSPVKTSHELKMYAEITKHDTLPIAAIRSEDRGSQHCKQAQVCFAEQSTSLVVSSRLHMSLQRFQWAERQRNASHVFASFSLANIPGTFGFVELCS</sequence>
<proteinExistence type="predicted"/>
<organism evidence="1 2">
    <name type="scientific">Sphaerulina musiva (strain SO2202)</name>
    <name type="common">Poplar stem canker fungus</name>
    <name type="synonym">Septoria musiva</name>
    <dbReference type="NCBI Taxonomy" id="692275"/>
    <lineage>
        <taxon>Eukaryota</taxon>
        <taxon>Fungi</taxon>
        <taxon>Dikarya</taxon>
        <taxon>Ascomycota</taxon>
        <taxon>Pezizomycotina</taxon>
        <taxon>Dothideomycetes</taxon>
        <taxon>Dothideomycetidae</taxon>
        <taxon>Mycosphaerellales</taxon>
        <taxon>Mycosphaerellaceae</taxon>
        <taxon>Sphaerulina</taxon>
    </lineage>
</organism>
<dbReference type="HOGENOM" id="CLU_1171251_0_0_1"/>
<gene>
    <name evidence="1" type="ORF">SEPMUDRAFT_119268</name>
</gene>
<protein>
    <submittedName>
        <fullName evidence="1">Uncharacterized protein</fullName>
    </submittedName>
</protein>